<dbReference type="AlphaFoldDB" id="A0A314KYV2"/>
<keyword evidence="3" id="KW-1185">Reference proteome</keyword>
<comment type="caution">
    <text evidence="2">The sequence shown here is derived from an EMBL/GenBank/DDBJ whole genome shotgun (WGS) entry which is preliminary data.</text>
</comment>
<feature type="compositionally biased region" description="Acidic residues" evidence="1">
    <location>
        <begin position="12"/>
        <end position="22"/>
    </location>
</feature>
<dbReference type="EMBL" id="MJEQ01000682">
    <property type="protein sequence ID" value="OIT34618.1"/>
    <property type="molecule type" value="Genomic_DNA"/>
</dbReference>
<feature type="compositionally biased region" description="Basic and acidic residues" evidence="1">
    <location>
        <begin position="23"/>
        <end position="34"/>
    </location>
</feature>
<dbReference type="Proteomes" id="UP000187609">
    <property type="component" value="Unassembled WGS sequence"/>
</dbReference>
<proteinExistence type="predicted"/>
<feature type="region of interest" description="Disordered" evidence="1">
    <location>
        <begin position="67"/>
        <end position="121"/>
    </location>
</feature>
<feature type="compositionally biased region" description="Basic and acidic residues" evidence="1">
    <location>
        <begin position="111"/>
        <end position="121"/>
    </location>
</feature>
<feature type="region of interest" description="Disordered" evidence="1">
    <location>
        <begin position="1"/>
        <end position="34"/>
    </location>
</feature>
<feature type="compositionally biased region" description="Basic and acidic residues" evidence="1">
    <location>
        <begin position="94"/>
        <end position="104"/>
    </location>
</feature>
<name>A0A314KYV2_NICAT</name>
<protein>
    <submittedName>
        <fullName evidence="2">Uncharacterized protein</fullName>
    </submittedName>
</protein>
<dbReference type="Gramene" id="OIT34618">
    <property type="protein sequence ID" value="OIT34618"/>
    <property type="gene ID" value="A4A49_14908"/>
</dbReference>
<evidence type="ECO:0000313" key="2">
    <source>
        <dbReference type="EMBL" id="OIT34618.1"/>
    </source>
</evidence>
<accession>A0A314KYV2</accession>
<organism evidence="2 3">
    <name type="scientific">Nicotiana attenuata</name>
    <name type="common">Coyote tobacco</name>
    <dbReference type="NCBI Taxonomy" id="49451"/>
    <lineage>
        <taxon>Eukaryota</taxon>
        <taxon>Viridiplantae</taxon>
        <taxon>Streptophyta</taxon>
        <taxon>Embryophyta</taxon>
        <taxon>Tracheophyta</taxon>
        <taxon>Spermatophyta</taxon>
        <taxon>Magnoliopsida</taxon>
        <taxon>eudicotyledons</taxon>
        <taxon>Gunneridae</taxon>
        <taxon>Pentapetalae</taxon>
        <taxon>asterids</taxon>
        <taxon>lamiids</taxon>
        <taxon>Solanales</taxon>
        <taxon>Solanaceae</taxon>
        <taxon>Nicotianoideae</taxon>
        <taxon>Nicotianeae</taxon>
        <taxon>Nicotiana</taxon>
    </lineage>
</organism>
<reference evidence="2" key="1">
    <citation type="submission" date="2016-11" db="EMBL/GenBank/DDBJ databases">
        <title>The genome of Nicotiana attenuata.</title>
        <authorList>
            <person name="Xu S."/>
            <person name="Brockmoeller T."/>
            <person name="Gaquerel E."/>
            <person name="Navarro A."/>
            <person name="Kuhl H."/>
            <person name="Gase K."/>
            <person name="Ling Z."/>
            <person name="Zhou W."/>
            <person name="Kreitzer C."/>
            <person name="Stanke M."/>
            <person name="Tang H."/>
            <person name="Lyons E."/>
            <person name="Pandey P."/>
            <person name="Pandey S.P."/>
            <person name="Timmermann B."/>
            <person name="Baldwin I.T."/>
        </authorList>
    </citation>
    <scope>NUCLEOTIDE SEQUENCE [LARGE SCALE GENOMIC DNA]</scope>
    <source>
        <strain evidence="2">UT</strain>
    </source>
</reference>
<gene>
    <name evidence="2" type="ORF">A4A49_14908</name>
</gene>
<evidence type="ECO:0000256" key="1">
    <source>
        <dbReference type="SAM" id="MobiDB-lite"/>
    </source>
</evidence>
<sequence>MEESKQASTMLEEPENQGEDVVEGVKEEEKKSENLIDVGADDIVGTTDTGMKGIIVHSEELGGKYVNAGVEAPGAPGQQPGSSVVGEDVEDGEENAKKSTKEVQEPGSLVTDKEKLSSLGI</sequence>
<evidence type="ECO:0000313" key="3">
    <source>
        <dbReference type="Proteomes" id="UP000187609"/>
    </source>
</evidence>